<dbReference type="RefSeq" id="WP_273942472.1">
    <property type="nucleotide sequence ID" value="NZ_CP097263.1"/>
</dbReference>
<sequence length="230" mass="24955">MSLERIVADLADRVDRRYYGKYRGIVVDNDDPDRLGRLTLQVPSLLGENVVTGWATPCVPYGGAADQGFLFIPEPKAGVWVEFEGGDLECPIWVGTYWSEPDSGGQTPKPQQEDGTEATEVQSPPTRKILRTGKGHTIQLEDKDGEEAVLVQEGVKGHRVVLDQKGIRITDAAGNTVETTESGLKFVDANENSVEMSDSAMKLTAKVPFTIDAAGQPVRIVADSIDLEKG</sequence>
<proteinExistence type="predicted"/>
<dbReference type="Gene3D" id="2.40.50.230">
    <property type="entry name" value="Gp5 N-terminal domain"/>
    <property type="match status" value="1"/>
</dbReference>
<dbReference type="Pfam" id="PF04717">
    <property type="entry name" value="Phage_base_V"/>
    <property type="match status" value="1"/>
</dbReference>
<dbReference type="EMBL" id="JBHLUD010000002">
    <property type="protein sequence ID" value="MFC0541512.1"/>
    <property type="molecule type" value="Genomic_DNA"/>
</dbReference>
<feature type="region of interest" description="Disordered" evidence="1">
    <location>
        <begin position="99"/>
        <end position="124"/>
    </location>
</feature>
<dbReference type="Proteomes" id="UP001589810">
    <property type="component" value="Unassembled WGS sequence"/>
</dbReference>
<feature type="domain" description="Gp5/Type VI secretion system Vgr protein OB-fold" evidence="2">
    <location>
        <begin position="22"/>
        <end position="98"/>
    </location>
</feature>
<evidence type="ECO:0000256" key="1">
    <source>
        <dbReference type="SAM" id="MobiDB-lite"/>
    </source>
</evidence>
<dbReference type="InterPro" id="IPR006531">
    <property type="entry name" value="Gp5/Vgr_OB"/>
</dbReference>
<dbReference type="InterPro" id="IPR037026">
    <property type="entry name" value="Vgr_OB-fold_dom_sf"/>
</dbReference>
<accession>A0ABV6MN33</accession>
<gene>
    <name evidence="3" type="ORF">ACFFH7_08460</name>
</gene>
<keyword evidence="4" id="KW-1185">Reference proteome</keyword>
<evidence type="ECO:0000313" key="3">
    <source>
        <dbReference type="EMBL" id="MFC0541512.1"/>
    </source>
</evidence>
<evidence type="ECO:0000259" key="2">
    <source>
        <dbReference type="Pfam" id="PF04717"/>
    </source>
</evidence>
<name>A0ABV6MN33_9PSEU</name>
<comment type="caution">
    <text evidence="3">The sequence shown here is derived from an EMBL/GenBank/DDBJ whole genome shotgun (WGS) entry which is preliminary data.</text>
</comment>
<organism evidence="3 4">
    <name type="scientific">Kutzneria chonburiensis</name>
    <dbReference type="NCBI Taxonomy" id="1483604"/>
    <lineage>
        <taxon>Bacteria</taxon>
        <taxon>Bacillati</taxon>
        <taxon>Actinomycetota</taxon>
        <taxon>Actinomycetes</taxon>
        <taxon>Pseudonocardiales</taxon>
        <taxon>Pseudonocardiaceae</taxon>
        <taxon>Kutzneria</taxon>
    </lineage>
</organism>
<evidence type="ECO:0000313" key="4">
    <source>
        <dbReference type="Proteomes" id="UP001589810"/>
    </source>
</evidence>
<dbReference type="SUPFAM" id="SSF69255">
    <property type="entry name" value="gp5 N-terminal domain-like"/>
    <property type="match status" value="1"/>
</dbReference>
<reference evidence="3 4" key="1">
    <citation type="submission" date="2024-09" db="EMBL/GenBank/DDBJ databases">
        <authorList>
            <person name="Sun Q."/>
            <person name="Mori K."/>
        </authorList>
    </citation>
    <scope>NUCLEOTIDE SEQUENCE [LARGE SCALE GENOMIC DNA]</scope>
    <source>
        <strain evidence="3 4">TBRC 1432</strain>
    </source>
</reference>
<protein>
    <submittedName>
        <fullName evidence="3">Phage baseplate assembly protein V</fullName>
    </submittedName>
</protein>